<name>A0A1I7UWC8_9PELO</name>
<dbReference type="WBParaSite" id="Csp11.Scaffold630.g20001.t1">
    <property type="protein sequence ID" value="Csp11.Scaffold630.g20001.t1"/>
    <property type="gene ID" value="Csp11.Scaffold630.g20001"/>
</dbReference>
<evidence type="ECO:0000259" key="1">
    <source>
        <dbReference type="Pfam" id="PF01579"/>
    </source>
</evidence>
<feature type="domain" description="T20D4.11-like" evidence="1">
    <location>
        <begin position="3"/>
        <end position="151"/>
    </location>
</feature>
<dbReference type="InterPro" id="IPR002542">
    <property type="entry name" value="T20D4.11-like_dom"/>
</dbReference>
<proteinExistence type="predicted"/>
<dbReference type="PANTHER" id="PTHR37429:SF3">
    <property type="entry name" value="DUF19 DOMAIN-CONTAINING PROTEIN"/>
    <property type="match status" value="1"/>
</dbReference>
<sequence length="152" mass="17390">MQNEARNCVNELTPMYDNLRRALAGTWKSRNITKDINDFCGKAVKCFKNLQVCAGIDTNLVYNIDGVCDLYRFKSGKFDGCYQKLSDNYGDCVYSFFMSPVYVDAPTNRQRCQNLKSNGKCVKGKIQSKCSKDYANDFDDELDGQIKRFDCK</sequence>
<dbReference type="eggNOG" id="ENOG502R7JW">
    <property type="taxonomic scope" value="Eukaryota"/>
</dbReference>
<evidence type="ECO:0000313" key="3">
    <source>
        <dbReference type="WBParaSite" id="Csp11.Scaffold630.g20001.t1"/>
    </source>
</evidence>
<dbReference type="Pfam" id="PF01579">
    <property type="entry name" value="DUF19"/>
    <property type="match status" value="1"/>
</dbReference>
<reference evidence="3" key="1">
    <citation type="submission" date="2016-11" db="UniProtKB">
        <authorList>
            <consortium name="WormBaseParasite"/>
        </authorList>
    </citation>
    <scope>IDENTIFICATION</scope>
</reference>
<accession>A0A1I7UWC8</accession>
<dbReference type="Proteomes" id="UP000095282">
    <property type="component" value="Unplaced"/>
</dbReference>
<evidence type="ECO:0000313" key="2">
    <source>
        <dbReference type="Proteomes" id="UP000095282"/>
    </source>
</evidence>
<dbReference type="PANTHER" id="PTHR37429">
    <property type="entry name" value="PROTEIN CBG19148-RELATED"/>
    <property type="match status" value="1"/>
</dbReference>
<dbReference type="AlphaFoldDB" id="A0A1I7UWC8"/>
<protein>
    <submittedName>
        <fullName evidence="3">DUF19 domain-containing protein</fullName>
    </submittedName>
</protein>
<organism evidence="2 3">
    <name type="scientific">Caenorhabditis tropicalis</name>
    <dbReference type="NCBI Taxonomy" id="1561998"/>
    <lineage>
        <taxon>Eukaryota</taxon>
        <taxon>Metazoa</taxon>
        <taxon>Ecdysozoa</taxon>
        <taxon>Nematoda</taxon>
        <taxon>Chromadorea</taxon>
        <taxon>Rhabditida</taxon>
        <taxon>Rhabditina</taxon>
        <taxon>Rhabditomorpha</taxon>
        <taxon>Rhabditoidea</taxon>
        <taxon>Rhabditidae</taxon>
        <taxon>Peloderinae</taxon>
        <taxon>Caenorhabditis</taxon>
    </lineage>
</organism>
<keyword evidence="2" id="KW-1185">Reference proteome</keyword>